<evidence type="ECO:0000256" key="1">
    <source>
        <dbReference type="ARBA" id="ARBA00022679"/>
    </source>
</evidence>
<evidence type="ECO:0000313" key="4">
    <source>
        <dbReference type="Proteomes" id="UP000639772"/>
    </source>
</evidence>
<feature type="region of interest" description="Disordered" evidence="2">
    <location>
        <begin position="183"/>
        <end position="257"/>
    </location>
</feature>
<dbReference type="InterPro" id="IPR025527">
    <property type="entry name" value="HUWE1/Rev1_UBM"/>
</dbReference>
<evidence type="ECO:0000256" key="2">
    <source>
        <dbReference type="SAM" id="MobiDB-lite"/>
    </source>
</evidence>
<proteinExistence type="predicted"/>
<gene>
    <name evidence="3" type="ORF">HPP92_024233</name>
</gene>
<dbReference type="EMBL" id="JADCNM010000013">
    <property type="protein sequence ID" value="KAG0456445.1"/>
    <property type="molecule type" value="Genomic_DNA"/>
</dbReference>
<feature type="compositionally biased region" description="Acidic residues" evidence="2">
    <location>
        <begin position="187"/>
        <end position="226"/>
    </location>
</feature>
<protein>
    <recommendedName>
        <fullName evidence="5">E3 ubiquitin-protein ligase UPL1</fullName>
    </recommendedName>
</protein>
<feature type="compositionally biased region" description="Polar residues" evidence="2">
    <location>
        <begin position="420"/>
        <end position="432"/>
    </location>
</feature>
<dbReference type="Pfam" id="PF14377">
    <property type="entry name" value="UBM"/>
    <property type="match status" value="2"/>
</dbReference>
<keyword evidence="1" id="KW-0808">Transferase</keyword>
<feature type="region of interest" description="Disordered" evidence="2">
    <location>
        <begin position="381"/>
        <end position="450"/>
    </location>
</feature>
<feature type="region of interest" description="Disordered" evidence="2">
    <location>
        <begin position="77"/>
        <end position="98"/>
    </location>
</feature>
<dbReference type="OrthoDB" id="8068875at2759"/>
<organism evidence="3 4">
    <name type="scientific">Vanilla planifolia</name>
    <name type="common">Vanilla</name>
    <dbReference type="NCBI Taxonomy" id="51239"/>
    <lineage>
        <taxon>Eukaryota</taxon>
        <taxon>Viridiplantae</taxon>
        <taxon>Streptophyta</taxon>
        <taxon>Embryophyta</taxon>
        <taxon>Tracheophyta</taxon>
        <taxon>Spermatophyta</taxon>
        <taxon>Magnoliopsida</taxon>
        <taxon>Liliopsida</taxon>
        <taxon>Asparagales</taxon>
        <taxon>Orchidaceae</taxon>
        <taxon>Vanilloideae</taxon>
        <taxon>Vanilleae</taxon>
        <taxon>Vanilla</taxon>
    </lineage>
</organism>
<accession>A0A835UCS2</accession>
<reference evidence="3 4" key="1">
    <citation type="journal article" date="2020" name="Nat. Food">
        <title>A phased Vanilla planifolia genome enables genetic improvement of flavour and production.</title>
        <authorList>
            <person name="Hasing T."/>
            <person name="Tang H."/>
            <person name="Brym M."/>
            <person name="Khazi F."/>
            <person name="Huang T."/>
            <person name="Chambers A.H."/>
        </authorList>
    </citation>
    <scope>NUCLEOTIDE SEQUENCE [LARGE SCALE GENOMIC DNA]</scope>
    <source>
        <tissue evidence="3">Leaf</tissue>
    </source>
</reference>
<feature type="compositionally biased region" description="Basic and acidic residues" evidence="2">
    <location>
        <begin position="388"/>
        <end position="402"/>
    </location>
</feature>
<dbReference type="GO" id="GO:0016740">
    <property type="term" value="F:transferase activity"/>
    <property type="evidence" value="ECO:0007669"/>
    <property type="project" value="UniProtKB-KW"/>
</dbReference>
<dbReference type="Proteomes" id="UP000639772">
    <property type="component" value="Chromosome 13"/>
</dbReference>
<evidence type="ECO:0000313" key="3">
    <source>
        <dbReference type="EMBL" id="KAG0456445.1"/>
    </source>
</evidence>
<feature type="compositionally biased region" description="Basic and acidic residues" evidence="2">
    <location>
        <begin position="437"/>
        <end position="450"/>
    </location>
</feature>
<feature type="compositionally biased region" description="Acidic residues" evidence="2">
    <location>
        <begin position="239"/>
        <end position="257"/>
    </location>
</feature>
<feature type="region of interest" description="Disordered" evidence="2">
    <location>
        <begin position="477"/>
        <end position="516"/>
    </location>
</feature>
<name>A0A835UCS2_VANPL</name>
<dbReference type="AlphaFoldDB" id="A0A835UCS2"/>
<sequence>MHCFVDLLNDILAARSPVGSNISSEASVTFIDVGLVQSLTKTLDVLDLDHSDSAKIVSGVVKALELVTREYVHSSGINSAKGNSSNLPSDQNQADSNISGDRFQSLETTLHSGHSEAAVEHMEPFGLAQTPRSSDDMDHEQDLDVSFARDTEDDFMHETSEEGGVLENGISTVEITFELPHNASEGLGDEDEDDDMSEDGDGDEVEEDEVEDEDEDQNNDLEEDDVQMLHPDTDHDDHEIEDEEFDEDVLEEEDEDDEGVILRLEEGVNGMNVFDHIEVFSGGNNFPGGALLLGRRQEFAASMSNRLRRANDHGVNTEHPLLVDPSSFLVQRRQSDAIFQTLRSGRHGHRFSMWLDDNQQRSNSNAVPEGIEELLLSQLRRPTPVEPSSHDGAESLQQKDEPDPLQNSENHAGEQAGVQGENNDNMLVSTPVSLPDMPRDSRDESVRDVEAVSQASSGEWCHFRESLRSLEVEIGSVDGHDDGERQERQGTAERVPSGDLHQISRTRRSSGTVVPVGGRDASLESVSEVPAGPSQEANQNILLAENPVIRNADSDSIDPTFLEALPEELRAEVLSSRQNQVLAQQRAQRQTQPQELAGQPVEMDAVSIIATFPSEIREEVLLTSPDTLLATLTPALVAEANMLRERSAAGKLIDAAGTPLVGTDALKALVRLLRVVQPLYKGQFQRLLLNLCAHQDTRTSLVQILMDMLMLDLRVQLLQILMSLIHHFVCMAVRAISCILALNSQMECLL</sequence>
<feature type="compositionally biased region" description="Basic and acidic residues" evidence="2">
    <location>
        <begin position="478"/>
        <end position="491"/>
    </location>
</feature>
<comment type="caution">
    <text evidence="3">The sequence shown here is derived from an EMBL/GenBank/DDBJ whole genome shotgun (WGS) entry which is preliminary data.</text>
</comment>
<evidence type="ECO:0008006" key="5">
    <source>
        <dbReference type="Google" id="ProtNLM"/>
    </source>
</evidence>